<accession>A0ACB1AXI7</accession>
<reference evidence="1" key="1">
    <citation type="submission" date="2023-11" db="EMBL/GenBank/DDBJ databases">
        <authorList>
            <person name="Poullet M."/>
        </authorList>
    </citation>
    <scope>NUCLEOTIDE SEQUENCE</scope>
    <source>
        <strain evidence="1">E1834</strain>
    </source>
</reference>
<evidence type="ECO:0000313" key="1">
    <source>
        <dbReference type="EMBL" id="CAK5109442.1"/>
    </source>
</evidence>
<organism evidence="1 2">
    <name type="scientific">Meloidogyne enterolobii</name>
    <name type="common">Root-knot nematode worm</name>
    <name type="synonym">Meloidogyne mayaguensis</name>
    <dbReference type="NCBI Taxonomy" id="390850"/>
    <lineage>
        <taxon>Eukaryota</taxon>
        <taxon>Metazoa</taxon>
        <taxon>Ecdysozoa</taxon>
        <taxon>Nematoda</taxon>
        <taxon>Chromadorea</taxon>
        <taxon>Rhabditida</taxon>
        <taxon>Tylenchina</taxon>
        <taxon>Tylenchomorpha</taxon>
        <taxon>Tylenchoidea</taxon>
        <taxon>Meloidogynidae</taxon>
        <taxon>Meloidogyninae</taxon>
        <taxon>Meloidogyne</taxon>
    </lineage>
</organism>
<keyword evidence="2" id="KW-1185">Reference proteome</keyword>
<gene>
    <name evidence="1" type="ORF">MENTE1834_LOCUS44180</name>
</gene>
<dbReference type="EMBL" id="CAVMJV010000132">
    <property type="protein sequence ID" value="CAK5109442.1"/>
    <property type="molecule type" value="Genomic_DNA"/>
</dbReference>
<comment type="caution">
    <text evidence="1">The sequence shown here is derived from an EMBL/GenBank/DDBJ whole genome shotgun (WGS) entry which is preliminary data.</text>
</comment>
<evidence type="ECO:0000313" key="2">
    <source>
        <dbReference type="Proteomes" id="UP001497535"/>
    </source>
</evidence>
<dbReference type="Proteomes" id="UP001497535">
    <property type="component" value="Unassembled WGS sequence"/>
</dbReference>
<proteinExistence type="predicted"/>
<sequence>MVCTSRDIFVRQQAALSRSDEPFDKSILLLLKKGPANRNELKHYLESSLNRFMEKEYDMQRDITVFWLLEIYLSELSEHRQSTTNVSDEGESQLRQLKDQIFSFINKPIVLQTIKDNQMAVYRLISSHVNFDVQLYLANKLNDIQTVIKILLIQKSYKEILDLLERDNSNLIYEYSEALITQVPVELISLLLKKLNNLDPLKLLPAFLKCLNPELKNRATMVDSVFLFIENLTPTQTNGPFLDFCINLYATFRPLQLLPFMKKCICKAHNSSFNTLEAIRICKEHGFLFLL</sequence>
<protein>
    <submittedName>
        <fullName evidence="1">Uncharacterized protein</fullName>
    </submittedName>
</protein>
<name>A0ACB1AXI7_MELEN</name>